<dbReference type="Pfam" id="PF11799">
    <property type="entry name" value="IMS_C"/>
    <property type="match status" value="1"/>
</dbReference>
<evidence type="ECO:0000256" key="16">
    <source>
        <dbReference type="SAM" id="Coils"/>
    </source>
</evidence>
<evidence type="ECO:0000256" key="10">
    <source>
        <dbReference type="ARBA" id="ARBA00022833"/>
    </source>
</evidence>
<keyword evidence="8" id="KW-0863">Zinc-finger</keyword>
<dbReference type="GO" id="GO:0008270">
    <property type="term" value="F:zinc ion binding"/>
    <property type="evidence" value="ECO:0007669"/>
    <property type="project" value="UniProtKB-KW"/>
</dbReference>
<feature type="compositionally biased region" description="Basic residues" evidence="17">
    <location>
        <begin position="1158"/>
        <end position="1167"/>
    </location>
</feature>
<feature type="region of interest" description="Disordered" evidence="17">
    <location>
        <begin position="528"/>
        <end position="548"/>
    </location>
</feature>
<evidence type="ECO:0000256" key="17">
    <source>
        <dbReference type="SAM" id="MobiDB-lite"/>
    </source>
</evidence>
<dbReference type="GO" id="GO:0006281">
    <property type="term" value="P:DNA repair"/>
    <property type="evidence" value="ECO:0007669"/>
    <property type="project" value="UniProtKB-KW"/>
</dbReference>
<gene>
    <name evidence="19" type="ORF">QBC38DRAFT_535237</name>
</gene>
<evidence type="ECO:0000256" key="3">
    <source>
        <dbReference type="ARBA" id="ARBA00010945"/>
    </source>
</evidence>
<comment type="similarity">
    <text evidence="2 15">Belongs to the tannase family.</text>
</comment>
<dbReference type="GO" id="GO:0003684">
    <property type="term" value="F:damaged DNA binding"/>
    <property type="evidence" value="ECO:0007669"/>
    <property type="project" value="InterPro"/>
</dbReference>
<keyword evidence="20" id="KW-1185">Reference proteome</keyword>
<dbReference type="Pfam" id="PF11798">
    <property type="entry name" value="IMS_HHH"/>
    <property type="match status" value="1"/>
</dbReference>
<keyword evidence="7" id="KW-0227">DNA damage</keyword>
<dbReference type="GO" id="GO:0042276">
    <property type="term" value="P:error-prone translesion synthesis"/>
    <property type="evidence" value="ECO:0007669"/>
    <property type="project" value="TreeGrafter"/>
</dbReference>
<dbReference type="AlphaFoldDB" id="A0AAN7GXN8"/>
<dbReference type="Pfam" id="PF00817">
    <property type="entry name" value="IMS"/>
    <property type="match status" value="1"/>
</dbReference>
<dbReference type="FunFam" id="3.40.1170.60:FF:000012">
    <property type="entry name" value="Putative DNA-directed polymerase kappa"/>
    <property type="match status" value="1"/>
</dbReference>
<dbReference type="InterPro" id="IPR017961">
    <property type="entry name" value="DNA_pol_Y-fam_little_finger"/>
</dbReference>
<dbReference type="EMBL" id="MU865310">
    <property type="protein sequence ID" value="KAK4229246.1"/>
    <property type="molecule type" value="Genomic_DNA"/>
</dbReference>
<evidence type="ECO:0000256" key="4">
    <source>
        <dbReference type="ARBA" id="ARBA00022487"/>
    </source>
</evidence>
<dbReference type="EC" id="3.1.1.-" evidence="15"/>
<evidence type="ECO:0000313" key="19">
    <source>
        <dbReference type="EMBL" id="KAK4229246.1"/>
    </source>
</evidence>
<keyword evidence="4" id="KW-0719">Serine esterase</keyword>
<comment type="similarity">
    <text evidence="3">Belongs to the DNA polymerase type-Y family.</text>
</comment>
<dbReference type="GO" id="GO:0005634">
    <property type="term" value="C:nucleus"/>
    <property type="evidence" value="ECO:0007669"/>
    <property type="project" value="TreeGrafter"/>
</dbReference>
<feature type="region of interest" description="Disordered" evidence="17">
    <location>
        <begin position="1152"/>
        <end position="1188"/>
    </location>
</feature>
<evidence type="ECO:0000256" key="6">
    <source>
        <dbReference type="ARBA" id="ARBA00022729"/>
    </source>
</evidence>
<dbReference type="InterPro" id="IPR006642">
    <property type="entry name" value="Rad18_UBZ4"/>
</dbReference>
<dbReference type="GO" id="GO:0003887">
    <property type="term" value="F:DNA-directed DNA polymerase activity"/>
    <property type="evidence" value="ECO:0007669"/>
    <property type="project" value="InterPro"/>
</dbReference>
<dbReference type="Gene3D" id="3.30.160.60">
    <property type="entry name" value="Classic Zinc Finger"/>
    <property type="match status" value="1"/>
</dbReference>
<dbReference type="PROSITE" id="PS50173">
    <property type="entry name" value="UMUC"/>
    <property type="match status" value="1"/>
</dbReference>
<dbReference type="FunFam" id="1.10.150.810:FF:000003">
    <property type="entry name" value="DNA polymerase kappa subunit"/>
    <property type="match status" value="1"/>
</dbReference>
<keyword evidence="11" id="KW-0106">Calcium</keyword>
<evidence type="ECO:0000256" key="13">
    <source>
        <dbReference type="ARBA" id="ARBA00023157"/>
    </source>
</evidence>
<keyword evidence="14" id="KW-0234">DNA repair</keyword>
<dbReference type="GO" id="GO:0070987">
    <property type="term" value="P:error-free translesion synthesis"/>
    <property type="evidence" value="ECO:0007669"/>
    <property type="project" value="UniProtKB-ARBA"/>
</dbReference>
<dbReference type="CDD" id="cd03586">
    <property type="entry name" value="PolY_Pol_IV_kappa"/>
    <property type="match status" value="1"/>
</dbReference>
<dbReference type="Gene3D" id="1.10.150.20">
    <property type="entry name" value="5' to 3' exonuclease, C-terminal subdomain"/>
    <property type="match status" value="1"/>
</dbReference>
<dbReference type="SUPFAM" id="SSF53474">
    <property type="entry name" value="alpha/beta-Hydrolases"/>
    <property type="match status" value="1"/>
</dbReference>
<feature type="domain" description="UmuC" evidence="18">
    <location>
        <begin position="673"/>
        <end position="852"/>
    </location>
</feature>
<keyword evidence="5" id="KW-0479">Metal-binding</keyword>
<dbReference type="SUPFAM" id="SSF56672">
    <property type="entry name" value="DNA/RNA polymerases"/>
    <property type="match status" value="1"/>
</dbReference>
<reference evidence="19" key="2">
    <citation type="submission" date="2023-05" db="EMBL/GenBank/DDBJ databases">
        <authorList>
            <consortium name="Lawrence Berkeley National Laboratory"/>
            <person name="Steindorff A."/>
            <person name="Hensen N."/>
            <person name="Bonometti L."/>
            <person name="Westerberg I."/>
            <person name="Brannstrom I.O."/>
            <person name="Guillou S."/>
            <person name="Cros-Aarteil S."/>
            <person name="Calhoun S."/>
            <person name="Haridas S."/>
            <person name="Kuo A."/>
            <person name="Mondo S."/>
            <person name="Pangilinan J."/>
            <person name="Riley R."/>
            <person name="Labutti K."/>
            <person name="Andreopoulos B."/>
            <person name="Lipzen A."/>
            <person name="Chen C."/>
            <person name="Yanf M."/>
            <person name="Daum C."/>
            <person name="Ng V."/>
            <person name="Clum A."/>
            <person name="Ohm R."/>
            <person name="Martin F."/>
            <person name="Silar P."/>
            <person name="Natvig D."/>
            <person name="Lalanne C."/>
            <person name="Gautier V."/>
            <person name="Ament-Velasquez S.L."/>
            <person name="Kruys A."/>
            <person name="Hutchinson M.I."/>
            <person name="Powell A.J."/>
            <person name="Barry K."/>
            <person name="Miller A.N."/>
            <person name="Grigoriev I.V."/>
            <person name="Debuchy R."/>
            <person name="Gladieux P."/>
            <person name="Thoren M.H."/>
            <person name="Johannesson H."/>
        </authorList>
    </citation>
    <scope>NUCLEOTIDE SEQUENCE</scope>
    <source>
        <strain evidence="19">CBS 990.96</strain>
    </source>
</reference>
<keyword evidence="6" id="KW-0732">Signal</keyword>
<keyword evidence="13" id="KW-1015">Disulfide bond</keyword>
<dbReference type="InterPro" id="IPR024728">
    <property type="entry name" value="PolY_HhH_motif"/>
</dbReference>
<evidence type="ECO:0000256" key="1">
    <source>
        <dbReference type="ARBA" id="ARBA00004173"/>
    </source>
</evidence>
<dbReference type="InterPro" id="IPR043128">
    <property type="entry name" value="Rev_trsase/Diguanyl_cyclase"/>
</dbReference>
<dbReference type="Proteomes" id="UP001301958">
    <property type="component" value="Unassembled WGS sequence"/>
</dbReference>
<evidence type="ECO:0000256" key="9">
    <source>
        <dbReference type="ARBA" id="ARBA00022801"/>
    </source>
</evidence>
<evidence type="ECO:0000256" key="8">
    <source>
        <dbReference type="ARBA" id="ARBA00022771"/>
    </source>
</evidence>
<dbReference type="Gene3D" id="1.10.150.810">
    <property type="match status" value="1"/>
</dbReference>
<evidence type="ECO:0000313" key="20">
    <source>
        <dbReference type="Proteomes" id="UP001301958"/>
    </source>
</evidence>
<evidence type="ECO:0000256" key="7">
    <source>
        <dbReference type="ARBA" id="ARBA00022763"/>
    </source>
</evidence>
<sequence length="1188" mass="132106">MDLSRMLVCPSINIMKPLTSLFGLATQQALVASLPCAIDTFEPVLPAYARIVSAEFVPSGRAYSEGRANIAYPTAPTQLPELCAVIVNVSTSDISNYRFGLFLPTEWNSRFLAVGNGGFAGGINWLDMGAGVRYGHAVVSTDTGHNSTVTDISWALNNDERKKDFGYRAMHGSVQLGKVITQAYYAKNISYSYYSGASTGGRQGLKEAMVSPDSFDGLLIGAPAWYTSHLQTWTTKVASYNLPVSDKKRVSPALFNALPNEVVRQCDEIDGVKDGIVSHPDRCNFTLTPLLCSTEGVNPSACLTAEQADTIRNVYADFYAEEKFAFPGLELSSEHQWSFLLGGNSPNPLGDGYMQYFLFDDPSWNWTKWNDSIVWQADSADPGNCTADDYDLTALKERGGKILMYHGASDALIPQRSSDVFYERVAEAMGGMESLQSWFRYFIVPGMQHVTGTAVNAPWYFAGSGAQGSLGTATHSTPGFEDARHDSLLALMAWVETGTAVDEIVATTWTRTTDPRSGVLRQRPICPFPKRQTYKGGDPNMTSEEQPPSALNIKENIALNSEGALTEKKNHGIDPNESSEHGSLKYSLLGPSLTKAGQDEVDQAKVSEIIYNASKGSKFFNREEERDKALTARIDKILEKKRRLETLDLSRELRAADRLIAELESTRDLTQHIVHMDCDAFYAAVELLDRPELEHLPFAVGGGVLTTCNYVARQFGCRSGMAGFVAKKLCPELIFLPLNFDKYNAKAAEVREILADYDPRFESASIDEAYLNITQYCVDHAMSPEDVVSQMRKEIHEKTKITVSAGIAANARLAKICSNMNKPNGQYLLPADKKKIMEFMRDLPCRKVNGVGRVLERELSSVGIKTCGDIYAHRQYIDKLFGDKTYEFLLRCYLGLGRTNIQPAEEYERKSVGTERTFPDMDDPIKLREQLRKTAEDLEKDMKRAECKARTLCIKVKLHTYEVLTRQVATPKSVFLAEDLYQYALPMLVKLEQENPKGLKLRLMGLRCTHLVSTKKPDTLAFFGLKGGKTSDGKPKMKPYEEEWEQWPEEEEQGEANNESGESGEGESPFRRHGKEILPNPKKKETSSPAPRQEEEWWDCPICNRPQPIDERQFNEHIDLCLSRQAIRDTVQEVAAATATPVSNKVTTMPVESNNTIKKGKEKKRGRPAAAAAAAASVDPKQKKLKFG</sequence>
<dbReference type="SMART" id="SM00734">
    <property type="entry name" value="ZnF_Rad18"/>
    <property type="match status" value="1"/>
</dbReference>
<feature type="compositionally biased region" description="Basic and acidic residues" evidence="17">
    <location>
        <begin position="1029"/>
        <end position="1041"/>
    </location>
</feature>
<name>A0AAN7GXN8_9PEZI</name>
<dbReference type="FunFam" id="3.30.70.270:FF:000014">
    <property type="entry name" value="DNA polymerase kappa subunit"/>
    <property type="match status" value="1"/>
</dbReference>
<dbReference type="Gene3D" id="3.30.1490.100">
    <property type="entry name" value="DNA polymerase, Y-family, little finger domain"/>
    <property type="match status" value="1"/>
</dbReference>
<organism evidence="19 20">
    <name type="scientific">Podospora fimiseda</name>
    <dbReference type="NCBI Taxonomy" id="252190"/>
    <lineage>
        <taxon>Eukaryota</taxon>
        <taxon>Fungi</taxon>
        <taxon>Dikarya</taxon>
        <taxon>Ascomycota</taxon>
        <taxon>Pezizomycotina</taxon>
        <taxon>Sordariomycetes</taxon>
        <taxon>Sordariomycetidae</taxon>
        <taxon>Sordariales</taxon>
        <taxon>Podosporaceae</taxon>
        <taxon>Podospora</taxon>
    </lineage>
</organism>
<dbReference type="InterPro" id="IPR036775">
    <property type="entry name" value="DNA_pol_Y-fam_lit_finger_sf"/>
</dbReference>
<evidence type="ECO:0000256" key="14">
    <source>
        <dbReference type="ARBA" id="ARBA00023204"/>
    </source>
</evidence>
<accession>A0AAN7GXN8</accession>
<dbReference type="Gene3D" id="3.30.70.270">
    <property type="match status" value="1"/>
</dbReference>
<dbReference type="InterPro" id="IPR011118">
    <property type="entry name" value="Tannase/feruloyl_esterase"/>
</dbReference>
<feature type="region of interest" description="Disordered" evidence="17">
    <location>
        <begin position="1026"/>
        <end position="1094"/>
    </location>
</feature>
<feature type="compositionally biased region" description="Acidic residues" evidence="17">
    <location>
        <begin position="1042"/>
        <end position="1054"/>
    </location>
</feature>
<reference evidence="19" key="1">
    <citation type="journal article" date="2023" name="Mol. Phylogenet. Evol.">
        <title>Genome-scale phylogeny and comparative genomics of the fungal order Sordariales.</title>
        <authorList>
            <person name="Hensen N."/>
            <person name="Bonometti L."/>
            <person name="Westerberg I."/>
            <person name="Brannstrom I.O."/>
            <person name="Guillou S."/>
            <person name="Cros-Aarteil S."/>
            <person name="Calhoun S."/>
            <person name="Haridas S."/>
            <person name="Kuo A."/>
            <person name="Mondo S."/>
            <person name="Pangilinan J."/>
            <person name="Riley R."/>
            <person name="LaButti K."/>
            <person name="Andreopoulos B."/>
            <person name="Lipzen A."/>
            <person name="Chen C."/>
            <person name="Yan M."/>
            <person name="Daum C."/>
            <person name="Ng V."/>
            <person name="Clum A."/>
            <person name="Steindorff A."/>
            <person name="Ohm R.A."/>
            <person name="Martin F."/>
            <person name="Silar P."/>
            <person name="Natvig D.O."/>
            <person name="Lalanne C."/>
            <person name="Gautier V."/>
            <person name="Ament-Velasquez S.L."/>
            <person name="Kruys A."/>
            <person name="Hutchinson M.I."/>
            <person name="Powell A.J."/>
            <person name="Barry K."/>
            <person name="Miller A.N."/>
            <person name="Grigoriev I.V."/>
            <person name="Debuchy R."/>
            <person name="Gladieux P."/>
            <person name="Hiltunen Thoren M."/>
            <person name="Johannesson H."/>
        </authorList>
    </citation>
    <scope>NUCLEOTIDE SEQUENCE</scope>
    <source>
        <strain evidence="19">CBS 990.96</strain>
    </source>
</reference>
<dbReference type="InterPro" id="IPR043502">
    <property type="entry name" value="DNA/RNA_pol_sf"/>
</dbReference>
<dbReference type="NCBIfam" id="NF002677">
    <property type="entry name" value="PRK02406.1"/>
    <property type="match status" value="1"/>
</dbReference>
<dbReference type="InterPro" id="IPR050116">
    <property type="entry name" value="DNA_polymerase-Y"/>
</dbReference>
<feature type="coiled-coil region" evidence="16">
    <location>
        <begin position="928"/>
        <end position="955"/>
    </location>
</feature>
<proteinExistence type="inferred from homology"/>
<dbReference type="GO" id="GO:0005739">
    <property type="term" value="C:mitochondrion"/>
    <property type="evidence" value="ECO:0007669"/>
    <property type="project" value="UniProtKB-SubCell"/>
</dbReference>
<evidence type="ECO:0000256" key="5">
    <source>
        <dbReference type="ARBA" id="ARBA00022723"/>
    </source>
</evidence>
<evidence type="ECO:0000259" key="18">
    <source>
        <dbReference type="PROSITE" id="PS50173"/>
    </source>
</evidence>
<dbReference type="Pfam" id="PF07519">
    <property type="entry name" value="Tannase"/>
    <property type="match status" value="2"/>
</dbReference>
<dbReference type="GO" id="GO:0030600">
    <property type="term" value="F:feruloyl esterase activity"/>
    <property type="evidence" value="ECO:0007669"/>
    <property type="project" value="UniProtKB-ARBA"/>
</dbReference>
<evidence type="ECO:0000256" key="11">
    <source>
        <dbReference type="ARBA" id="ARBA00022837"/>
    </source>
</evidence>
<dbReference type="PANTHER" id="PTHR11076">
    <property type="entry name" value="DNA REPAIR POLYMERASE UMUC / TRANSFERASE FAMILY MEMBER"/>
    <property type="match status" value="1"/>
</dbReference>
<dbReference type="SUPFAM" id="SSF100879">
    <property type="entry name" value="Lesion bypass DNA polymerase (Y-family), little finger domain"/>
    <property type="match status" value="1"/>
</dbReference>
<dbReference type="InterPro" id="IPR029058">
    <property type="entry name" value="AB_hydrolase_fold"/>
</dbReference>
<dbReference type="PANTHER" id="PTHR11076:SF33">
    <property type="entry name" value="DNA POLYMERASE KAPPA"/>
    <property type="match status" value="1"/>
</dbReference>
<keyword evidence="12" id="KW-0496">Mitochondrion</keyword>
<keyword evidence="16" id="KW-0175">Coiled coil</keyword>
<keyword evidence="10" id="KW-0862">Zinc</keyword>
<evidence type="ECO:0000256" key="12">
    <source>
        <dbReference type="ARBA" id="ARBA00023128"/>
    </source>
</evidence>
<dbReference type="Gene3D" id="3.40.1170.60">
    <property type="match status" value="1"/>
</dbReference>
<dbReference type="InterPro" id="IPR001126">
    <property type="entry name" value="UmuC"/>
</dbReference>
<keyword evidence="9 15" id="KW-0378">Hydrolase</keyword>
<comment type="subcellular location">
    <subcellularLocation>
        <location evidence="1">Mitochondrion</location>
    </subcellularLocation>
</comment>
<dbReference type="FunFam" id="3.30.1490.100:FF:000010">
    <property type="entry name" value="DNA-directed polymerase kappa"/>
    <property type="match status" value="1"/>
</dbReference>
<comment type="caution">
    <text evidence="19">The sequence shown here is derived from an EMBL/GenBank/DDBJ whole genome shotgun (WGS) entry which is preliminary data.</text>
</comment>
<evidence type="ECO:0000256" key="15">
    <source>
        <dbReference type="RuleBase" id="RU361238"/>
    </source>
</evidence>
<dbReference type="InterPro" id="IPR022880">
    <property type="entry name" value="DNApol_IV"/>
</dbReference>
<dbReference type="FunFam" id="1.10.150.20:FF:000039">
    <property type="entry name" value="Polymerase (DNA directed) kappa"/>
    <property type="match status" value="1"/>
</dbReference>
<protein>
    <recommendedName>
        <fullName evidence="15">Carboxylic ester hydrolase</fullName>
        <ecNumber evidence="15">3.1.1.-</ecNumber>
    </recommendedName>
</protein>
<evidence type="ECO:0000256" key="2">
    <source>
        <dbReference type="ARBA" id="ARBA00006249"/>
    </source>
</evidence>